<organism evidence="4 5">
    <name type="scientific">Symbiodinium microadriaticum</name>
    <name type="common">Dinoflagellate</name>
    <name type="synonym">Zooxanthella microadriatica</name>
    <dbReference type="NCBI Taxonomy" id="2951"/>
    <lineage>
        <taxon>Eukaryota</taxon>
        <taxon>Sar</taxon>
        <taxon>Alveolata</taxon>
        <taxon>Dinophyceae</taxon>
        <taxon>Suessiales</taxon>
        <taxon>Symbiodiniaceae</taxon>
        <taxon>Symbiodinium</taxon>
    </lineage>
</organism>
<keyword evidence="2" id="KW-0732">Signal</keyword>
<dbReference type="OrthoDB" id="428734at2759"/>
<feature type="domain" description="Endonuclease/exonuclease/phosphatase" evidence="3">
    <location>
        <begin position="1203"/>
        <end position="1346"/>
    </location>
</feature>
<feature type="region of interest" description="Disordered" evidence="1">
    <location>
        <begin position="265"/>
        <end position="294"/>
    </location>
</feature>
<keyword evidence="5" id="KW-1185">Reference proteome</keyword>
<evidence type="ECO:0000256" key="2">
    <source>
        <dbReference type="SAM" id="SignalP"/>
    </source>
</evidence>
<dbReference type="Gene3D" id="3.60.10.10">
    <property type="entry name" value="Endonuclease/exonuclease/phosphatase"/>
    <property type="match status" value="2"/>
</dbReference>
<evidence type="ECO:0000259" key="3">
    <source>
        <dbReference type="Pfam" id="PF03372"/>
    </source>
</evidence>
<comment type="caution">
    <text evidence="4">The sequence shown here is derived from an EMBL/GenBank/DDBJ whole genome shotgun (WGS) entry which is preliminary data.</text>
</comment>
<accession>A0A1Q9F0Z6</accession>
<dbReference type="Pfam" id="PF03372">
    <property type="entry name" value="Exo_endo_phos"/>
    <property type="match status" value="1"/>
</dbReference>
<dbReference type="InterPro" id="IPR036691">
    <property type="entry name" value="Endo/exonu/phosph_ase_sf"/>
</dbReference>
<feature type="compositionally biased region" description="Low complexity" evidence="1">
    <location>
        <begin position="271"/>
        <end position="288"/>
    </location>
</feature>
<feature type="signal peptide" evidence="2">
    <location>
        <begin position="1"/>
        <end position="28"/>
    </location>
</feature>
<dbReference type="InterPro" id="IPR005135">
    <property type="entry name" value="Endo/exonuclease/phosphatase"/>
</dbReference>
<dbReference type="PANTHER" id="PTHR12121">
    <property type="entry name" value="CARBON CATABOLITE REPRESSOR PROTEIN 4"/>
    <property type="match status" value="1"/>
</dbReference>
<name>A0A1Q9F0Z6_SYMMI</name>
<dbReference type="GO" id="GO:0000175">
    <property type="term" value="F:3'-5'-RNA exonuclease activity"/>
    <property type="evidence" value="ECO:0007669"/>
    <property type="project" value="TreeGrafter"/>
</dbReference>
<protein>
    <submittedName>
        <fullName evidence="4">Carbon catabolite repressor protein 4-like 1</fullName>
    </submittedName>
</protein>
<evidence type="ECO:0000256" key="1">
    <source>
        <dbReference type="SAM" id="MobiDB-lite"/>
    </source>
</evidence>
<feature type="chain" id="PRO_5013385374" evidence="2">
    <location>
        <begin position="29"/>
        <end position="1421"/>
    </location>
</feature>
<reference evidence="4 5" key="1">
    <citation type="submission" date="2016-02" db="EMBL/GenBank/DDBJ databases">
        <title>Genome analysis of coral dinoflagellate symbionts highlights evolutionary adaptations to a symbiotic lifestyle.</title>
        <authorList>
            <person name="Aranda M."/>
            <person name="Li Y."/>
            <person name="Liew Y.J."/>
            <person name="Baumgarten S."/>
            <person name="Simakov O."/>
            <person name="Wilson M."/>
            <person name="Piel J."/>
            <person name="Ashoor H."/>
            <person name="Bougouffa S."/>
            <person name="Bajic V.B."/>
            <person name="Ryu T."/>
            <person name="Ravasi T."/>
            <person name="Bayer T."/>
            <person name="Micklem G."/>
            <person name="Kim H."/>
            <person name="Bhak J."/>
            <person name="Lajeunesse T.C."/>
            <person name="Voolstra C.R."/>
        </authorList>
    </citation>
    <scope>NUCLEOTIDE SEQUENCE [LARGE SCALE GENOMIC DNA]</scope>
    <source>
        <strain evidence="4 5">CCMP2467</strain>
    </source>
</reference>
<proteinExistence type="predicted"/>
<dbReference type="PANTHER" id="PTHR12121:SF34">
    <property type="entry name" value="PROTEIN ANGEL"/>
    <property type="match status" value="1"/>
</dbReference>
<evidence type="ECO:0000313" key="4">
    <source>
        <dbReference type="EMBL" id="OLQ13360.1"/>
    </source>
</evidence>
<dbReference type="Proteomes" id="UP000186817">
    <property type="component" value="Unassembled WGS sequence"/>
</dbReference>
<dbReference type="SUPFAM" id="SSF56219">
    <property type="entry name" value="DNase I-like"/>
    <property type="match status" value="2"/>
</dbReference>
<dbReference type="EMBL" id="LSRX01000029">
    <property type="protein sequence ID" value="OLQ13360.1"/>
    <property type="molecule type" value="Genomic_DNA"/>
</dbReference>
<dbReference type="Gene3D" id="1.20.5.2050">
    <property type="match status" value="1"/>
</dbReference>
<dbReference type="InterPro" id="IPR050410">
    <property type="entry name" value="CCR4/nocturin_mRNA_transcr"/>
</dbReference>
<sequence length="1421" mass="160103">MKEGRRFCYTGFLLQTALLIQRLQPNDCLDDQYCSHFCDVALDLFTGTLQASKNYSRLGGVTPQHIFFLLAQGCAGAALSMQPGDDKAVLVFGGPEAGPLAGEWQLRMLLAQGYRVHLFHPMGETQVPVRFQPALATERLVAHPGEVLERCAFLQAEFSGTFAALLGRGRSGAIRCLGGGFLPTFLSLQLPEDNASSWELLALLLAVGYCHFKATHLSEHSLGTLLGDLVTDITLGLGWREARAAVMAPPAPGSQLHAKLCESGESKPTMAYPSPGAAPASPRSSNDGSDADEDDGEAMINVQRAELVRGHRRHSGYSALSCVALEDRDGRRFEDKGTCKWVKYRWMRGPRIQPCFYHPHKMSTIRDVAKTWRHYCSRECFLRGWHTLPQHSWNPKPEENEAEDPIAQWTEVGNSRQYSPTQNDIERPLRLDIIPLTKSGKEAKGKMTITTGTVIPTPKEARMRQMISNGGTFNAEWLQKQFKVFNWNILADLYATENVYPYCEKWALSWNWRKHLIIKEVKSMGADIITLQEVQKDAFDEWFKPELAADGYDGLFQQKKRDPIFHRGKYTSEGCATFWRTSRFKRVEKHIFDYDRLSQQNYQLLLTAWQSSIFRACMGIHHGMGVTHDLPNFPMAPSHSCRLRRHACVYHQHKHKPVVISKYSQKADCFDQADLRRHAAHVASWVSYGEPGRIPTMDEFKLLKKYFDKMDGGRLPRRLKDVLSDMQSVLKSLPKPANEAWNKAERQLQKSLRKLHQRGNEPVADAKVVASHDDMALAELNSEQDDFVQEAGVDDSASPGTSAIADQHLRLFRKRNEWSFLDDSQKLERLKQAEQAARRPRSSLGQAELTDIINTAAACLAAPHRQAKIQDKDVVDSEDVRESEGPKTDLQNRARSLLLLALRVWRMNQFDCHAIQHVLDFLQEKINKFEHNVGQIQEAAAGKAWMRIKHAVDALIPVAAAPSSSQLKSADAHAQPARDRKPYKAGVRLERQSGIQNISWSVVGAAWECREYSRKGAGWKAKTRTFKISKFLEQGLANEAAVEAALQEAKAYREELVRQGKLKPPKPRPPRSTVRGVTFDISKKKWLVRLYHPVKKKHVHIGVFRAREEAEAKAREMASEFGIRSEYEVLRVKNCSGRGKSRFDILILHSEVAHHVRDQKQEEKVNQRLSKGNIALAVIVEDRHMKNRHGAGHQLCVVNTHILCDPAAADVKLWQSHLLIKSIQATTRGNMPTLVCGDFNSTPDSAVYDYFRRGQVRENHEDLKKDPCGLIRQLTLQHNVALATAYETCTMKEATFTNYTEDFKGTLDYIWFTPDNISVLAISQVDDEAELSKETALPSSTRPSDHVSLVATFMFQDPTPEQEQQQMGPLSRMLAQTGHGHRGMGHHLGPHYGHHGMHPGTGPGGGEGMYMGGMPYPQNYL</sequence>
<gene>
    <name evidence="4" type="primary">CCR4-1</name>
    <name evidence="4" type="ORF">AK812_SmicGene2607</name>
</gene>
<evidence type="ECO:0000313" key="5">
    <source>
        <dbReference type="Proteomes" id="UP000186817"/>
    </source>
</evidence>